<proteinExistence type="predicted"/>
<dbReference type="EMBL" id="ML979132">
    <property type="protein sequence ID" value="KAF1920034.1"/>
    <property type="molecule type" value="Genomic_DNA"/>
</dbReference>
<dbReference type="OrthoDB" id="3771551at2759"/>
<organism evidence="1 2">
    <name type="scientific">Ampelomyces quisqualis</name>
    <name type="common">Powdery mildew agent</name>
    <dbReference type="NCBI Taxonomy" id="50730"/>
    <lineage>
        <taxon>Eukaryota</taxon>
        <taxon>Fungi</taxon>
        <taxon>Dikarya</taxon>
        <taxon>Ascomycota</taxon>
        <taxon>Pezizomycotina</taxon>
        <taxon>Dothideomycetes</taxon>
        <taxon>Pleosporomycetidae</taxon>
        <taxon>Pleosporales</taxon>
        <taxon>Pleosporineae</taxon>
        <taxon>Phaeosphaeriaceae</taxon>
        <taxon>Ampelomyces</taxon>
    </lineage>
</organism>
<evidence type="ECO:0000313" key="2">
    <source>
        <dbReference type="Proteomes" id="UP000800096"/>
    </source>
</evidence>
<dbReference type="Proteomes" id="UP000800096">
    <property type="component" value="Unassembled WGS sequence"/>
</dbReference>
<protein>
    <submittedName>
        <fullName evidence="1">Uncharacterized protein</fullName>
    </submittedName>
</protein>
<name>A0A6A5QZD5_AMPQU</name>
<evidence type="ECO:0000313" key="1">
    <source>
        <dbReference type="EMBL" id="KAF1920034.1"/>
    </source>
</evidence>
<sequence length="196" mass="22212">MSTSAPAPKRASTGKTTAVEIIEDEPNESCHVTAKLHSKFVIFPEDLRHRLQRMYQSLLQFQMAALLSGTTHRFNYTYSIVTEEKVREKIPHAGSNITLCRENIVSLSIANTTLLEIFLEVQKDALAEPKFILLKTQKGLANPDFNQLHSVRHDEIGWGFDTNGCLSLYLVSIDKGRLKEYFIYVQRAGIKTEEQA</sequence>
<reference evidence="1" key="1">
    <citation type="journal article" date="2020" name="Stud. Mycol.">
        <title>101 Dothideomycetes genomes: a test case for predicting lifestyles and emergence of pathogens.</title>
        <authorList>
            <person name="Haridas S."/>
            <person name="Albert R."/>
            <person name="Binder M."/>
            <person name="Bloem J."/>
            <person name="Labutti K."/>
            <person name="Salamov A."/>
            <person name="Andreopoulos B."/>
            <person name="Baker S."/>
            <person name="Barry K."/>
            <person name="Bills G."/>
            <person name="Bluhm B."/>
            <person name="Cannon C."/>
            <person name="Castanera R."/>
            <person name="Culley D."/>
            <person name="Daum C."/>
            <person name="Ezra D."/>
            <person name="Gonzalez J."/>
            <person name="Henrissat B."/>
            <person name="Kuo A."/>
            <person name="Liang C."/>
            <person name="Lipzen A."/>
            <person name="Lutzoni F."/>
            <person name="Magnuson J."/>
            <person name="Mondo S."/>
            <person name="Nolan M."/>
            <person name="Ohm R."/>
            <person name="Pangilinan J."/>
            <person name="Park H.-J."/>
            <person name="Ramirez L."/>
            <person name="Alfaro M."/>
            <person name="Sun H."/>
            <person name="Tritt A."/>
            <person name="Yoshinaga Y."/>
            <person name="Zwiers L.-H."/>
            <person name="Turgeon B."/>
            <person name="Goodwin S."/>
            <person name="Spatafora J."/>
            <person name="Crous P."/>
            <person name="Grigoriev I."/>
        </authorList>
    </citation>
    <scope>NUCLEOTIDE SEQUENCE</scope>
    <source>
        <strain evidence="1">HMLAC05119</strain>
    </source>
</reference>
<gene>
    <name evidence="1" type="ORF">BDU57DRAFT_438520</name>
</gene>
<dbReference type="AlphaFoldDB" id="A0A6A5QZD5"/>
<keyword evidence="2" id="KW-1185">Reference proteome</keyword>
<accession>A0A6A5QZD5</accession>